<comment type="function">
    <text evidence="1">Transcriptional regulator.</text>
</comment>
<evidence type="ECO:0000259" key="7">
    <source>
        <dbReference type="PROSITE" id="PS50102"/>
    </source>
</evidence>
<name>A0AAE1R891_9SOLA</name>
<dbReference type="GO" id="GO:0003729">
    <property type="term" value="F:mRNA binding"/>
    <property type="evidence" value="ECO:0007669"/>
    <property type="project" value="TreeGrafter"/>
</dbReference>
<organism evidence="9 10">
    <name type="scientific">Anisodus tanguticus</name>
    <dbReference type="NCBI Taxonomy" id="243964"/>
    <lineage>
        <taxon>Eukaryota</taxon>
        <taxon>Viridiplantae</taxon>
        <taxon>Streptophyta</taxon>
        <taxon>Embryophyta</taxon>
        <taxon>Tracheophyta</taxon>
        <taxon>Spermatophyta</taxon>
        <taxon>Magnoliopsida</taxon>
        <taxon>eudicotyledons</taxon>
        <taxon>Gunneridae</taxon>
        <taxon>Pentapetalae</taxon>
        <taxon>asterids</taxon>
        <taxon>lamiids</taxon>
        <taxon>Solanales</taxon>
        <taxon>Solanaceae</taxon>
        <taxon>Solanoideae</taxon>
        <taxon>Hyoscyameae</taxon>
        <taxon>Anisodus</taxon>
    </lineage>
</organism>
<keyword evidence="10" id="KW-1185">Reference proteome</keyword>
<dbReference type="InterPro" id="IPR035979">
    <property type="entry name" value="RBD_domain_sf"/>
</dbReference>
<gene>
    <name evidence="9" type="ORF">RND71_033699</name>
</gene>
<feature type="domain" description="RRM" evidence="7">
    <location>
        <begin position="148"/>
        <end position="238"/>
    </location>
</feature>
<dbReference type="SMART" id="SM00715">
    <property type="entry name" value="LA"/>
    <property type="match status" value="1"/>
</dbReference>
<dbReference type="EMBL" id="JAVYJV010000018">
    <property type="protein sequence ID" value="KAK4347360.1"/>
    <property type="molecule type" value="Genomic_DNA"/>
</dbReference>
<dbReference type="InterPro" id="IPR012677">
    <property type="entry name" value="Nucleotide-bd_a/b_plait_sf"/>
</dbReference>
<dbReference type="SUPFAM" id="SSF46785">
    <property type="entry name" value="Winged helix' DNA-binding domain"/>
    <property type="match status" value="1"/>
</dbReference>
<dbReference type="InterPro" id="IPR045180">
    <property type="entry name" value="La_dom_prot"/>
</dbReference>
<protein>
    <recommendedName>
        <fullName evidence="11">La-related protein 6A</fullName>
    </recommendedName>
</protein>
<dbReference type="InterPro" id="IPR002344">
    <property type="entry name" value="Lupus_La"/>
</dbReference>
<keyword evidence="4" id="KW-0539">Nucleus</keyword>
<evidence type="ECO:0000313" key="10">
    <source>
        <dbReference type="Proteomes" id="UP001291623"/>
    </source>
</evidence>
<dbReference type="InterPro" id="IPR000504">
    <property type="entry name" value="RRM_dom"/>
</dbReference>
<dbReference type="GO" id="GO:0006396">
    <property type="term" value="P:RNA processing"/>
    <property type="evidence" value="ECO:0007669"/>
    <property type="project" value="InterPro"/>
</dbReference>
<comment type="caution">
    <text evidence="9">The sequence shown here is derived from an EMBL/GenBank/DDBJ whole genome shotgun (WGS) entry which is preliminary data.</text>
</comment>
<evidence type="ECO:0000256" key="5">
    <source>
        <dbReference type="PROSITE-ProRule" id="PRU00332"/>
    </source>
</evidence>
<evidence type="ECO:0000256" key="6">
    <source>
        <dbReference type="SAM" id="MobiDB-lite"/>
    </source>
</evidence>
<dbReference type="PANTHER" id="PTHR22792:SF159">
    <property type="entry name" value="LA-RELATED PROTEIN 1B-RELATED"/>
    <property type="match status" value="1"/>
</dbReference>
<dbReference type="SMART" id="SM00360">
    <property type="entry name" value="RRM"/>
    <property type="match status" value="1"/>
</dbReference>
<dbReference type="CDD" id="cd12288">
    <property type="entry name" value="RRM_La_like_plant"/>
    <property type="match status" value="1"/>
</dbReference>
<feature type="domain" description="HTH La-type RNA-binding" evidence="8">
    <location>
        <begin position="50"/>
        <end position="141"/>
    </location>
</feature>
<dbReference type="FunFam" id="1.10.10.10:FF:000158">
    <property type="entry name" value="La ribonucleoprotein domain family member 7"/>
    <property type="match status" value="1"/>
</dbReference>
<dbReference type="PRINTS" id="PR00302">
    <property type="entry name" value="LUPUSLA"/>
</dbReference>
<dbReference type="Gene3D" id="1.10.10.10">
    <property type="entry name" value="Winged helix-like DNA-binding domain superfamily/Winged helix DNA-binding domain"/>
    <property type="match status" value="1"/>
</dbReference>
<dbReference type="Gene3D" id="3.30.70.330">
    <property type="match status" value="1"/>
</dbReference>
<keyword evidence="3 5" id="KW-0694">RNA-binding</keyword>
<dbReference type="InterPro" id="IPR006630">
    <property type="entry name" value="La_HTH"/>
</dbReference>
<dbReference type="PROSITE" id="PS50102">
    <property type="entry name" value="RRM"/>
    <property type="match status" value="1"/>
</dbReference>
<dbReference type="PROSITE" id="PS50961">
    <property type="entry name" value="HTH_LA"/>
    <property type="match status" value="1"/>
</dbReference>
<feature type="region of interest" description="Disordered" evidence="6">
    <location>
        <begin position="1"/>
        <end position="39"/>
    </location>
</feature>
<dbReference type="SUPFAM" id="SSF54928">
    <property type="entry name" value="RNA-binding domain, RBD"/>
    <property type="match status" value="1"/>
</dbReference>
<dbReference type="GO" id="GO:1990904">
    <property type="term" value="C:ribonucleoprotein complex"/>
    <property type="evidence" value="ECO:0007669"/>
    <property type="project" value="InterPro"/>
</dbReference>
<dbReference type="PANTHER" id="PTHR22792">
    <property type="entry name" value="LUPUS LA PROTEIN-RELATED"/>
    <property type="match status" value="1"/>
</dbReference>
<evidence type="ECO:0000256" key="3">
    <source>
        <dbReference type="ARBA" id="ARBA00022884"/>
    </source>
</evidence>
<evidence type="ECO:0000256" key="1">
    <source>
        <dbReference type="ARBA" id="ARBA00002339"/>
    </source>
</evidence>
<dbReference type="GO" id="GO:0005634">
    <property type="term" value="C:nucleus"/>
    <property type="evidence" value="ECO:0007669"/>
    <property type="project" value="UniProtKB-SubCell"/>
</dbReference>
<sequence length="415" mass="46175">MEADGGGKVVPIPCHTVDDDHHPDFSPVGSPDSDDLPQPSDQLHAHVTATLLTDDLRNKIVKQVEYYFSDANLPTDKFLLKYVTRDKEGFVPVKVIASFRKVKKLTKETSIIAAALTESSLLVVSRDGRKVKRLHPLPLSEIKDSKVCTVLVENLPEDHSVDNLRRIFGQTGNVKHVTIRDPHTERHPTKCTTAEKLLSGKLHALVEYNTVEAAEKAVAILNNEQDWRFGLRVKLLKKTNKPGQSKKGWRDQDSDRNNNIQAADLAVNEENHSSEHLVDSQDEEFRFFSIVPFVKPIKLLLVLELSTYVVHLTNNRLAAIFTDSNSKILQFMEGDHLSKEIVGEHAQGEKNGPRVPTRNRGRGRRNKRGTNGHGHGTTTSSHAVEPLKPPPGPKMPDGTRGFTMGRGRPLSSSPS</sequence>
<evidence type="ECO:0008006" key="11">
    <source>
        <dbReference type="Google" id="ProtNLM"/>
    </source>
</evidence>
<evidence type="ECO:0000256" key="4">
    <source>
        <dbReference type="ARBA" id="ARBA00023242"/>
    </source>
</evidence>
<reference evidence="9" key="1">
    <citation type="submission" date="2023-12" db="EMBL/GenBank/DDBJ databases">
        <title>Genome assembly of Anisodus tanguticus.</title>
        <authorList>
            <person name="Wang Y.-J."/>
        </authorList>
    </citation>
    <scope>NUCLEOTIDE SEQUENCE</scope>
    <source>
        <strain evidence="9">KB-2021</strain>
        <tissue evidence="9">Leaf</tissue>
    </source>
</reference>
<dbReference type="CDD" id="cd08033">
    <property type="entry name" value="LARP_6"/>
    <property type="match status" value="1"/>
</dbReference>
<dbReference type="AlphaFoldDB" id="A0AAE1R891"/>
<dbReference type="Proteomes" id="UP001291623">
    <property type="component" value="Unassembled WGS sequence"/>
</dbReference>
<dbReference type="InterPro" id="IPR036388">
    <property type="entry name" value="WH-like_DNA-bd_sf"/>
</dbReference>
<accession>A0AAE1R891</accession>
<feature type="compositionally biased region" description="Basic residues" evidence="6">
    <location>
        <begin position="357"/>
        <end position="370"/>
    </location>
</feature>
<feature type="compositionally biased region" description="Basic and acidic residues" evidence="6">
    <location>
        <begin position="343"/>
        <end position="352"/>
    </location>
</feature>
<dbReference type="Pfam" id="PF05383">
    <property type="entry name" value="La"/>
    <property type="match status" value="1"/>
</dbReference>
<comment type="subcellular location">
    <subcellularLocation>
        <location evidence="2">Nucleus</location>
    </subcellularLocation>
</comment>
<dbReference type="InterPro" id="IPR034878">
    <property type="entry name" value="La-rel_plant_RRM"/>
</dbReference>
<proteinExistence type="predicted"/>
<evidence type="ECO:0000259" key="8">
    <source>
        <dbReference type="PROSITE" id="PS50961"/>
    </source>
</evidence>
<evidence type="ECO:0000313" key="9">
    <source>
        <dbReference type="EMBL" id="KAK4347360.1"/>
    </source>
</evidence>
<evidence type="ECO:0000256" key="2">
    <source>
        <dbReference type="ARBA" id="ARBA00004123"/>
    </source>
</evidence>
<feature type="region of interest" description="Disordered" evidence="6">
    <location>
        <begin position="343"/>
        <end position="415"/>
    </location>
</feature>
<dbReference type="InterPro" id="IPR036390">
    <property type="entry name" value="WH_DNA-bd_sf"/>
</dbReference>